<dbReference type="GO" id="GO:0016783">
    <property type="term" value="F:sulfurtransferase activity"/>
    <property type="evidence" value="ECO:0007669"/>
    <property type="project" value="InterPro"/>
</dbReference>
<organism evidence="4">
    <name type="scientific">Blautia glucerasea</name>
    <dbReference type="NCBI Taxonomy" id="536633"/>
    <lineage>
        <taxon>Bacteria</taxon>
        <taxon>Bacillati</taxon>
        <taxon>Bacillota</taxon>
        <taxon>Clostridia</taxon>
        <taxon>Lachnospirales</taxon>
        <taxon>Lachnospiraceae</taxon>
        <taxon>Blautia</taxon>
    </lineage>
</organism>
<feature type="region of interest" description="Disordered" evidence="3">
    <location>
        <begin position="82"/>
        <end position="104"/>
    </location>
</feature>
<dbReference type="PANTHER" id="PTHR30592">
    <property type="entry name" value="FORMATE DEHYDROGENASE"/>
    <property type="match status" value="1"/>
</dbReference>
<accession>A0A6N2UMN3</accession>
<dbReference type="AlphaFoldDB" id="A0A6N2UMN3"/>
<sequence length="240" mass="26471">MKKIEISIQKITNNNFFECKDMAALEAVYHVYLDQSKEFRISCTPENLEELITGRLYTENRISGPEEIEEIIVREQEEEIHVKTAKKAGESQPQNHGQKKPYDGDPLTLLAAADKIFEKPGELFRETGCAHCCALWRDGEILCSFEDIGRHNALDKAVGKALLQGISLDGCVIFTSGRVSSDYLQKVIYSGIGTVVSRAAVTEKAAELACRQNIALYGFVRKGNGNCYSKSNISGKGGSA</sequence>
<protein>
    <submittedName>
        <fullName evidence="4">Formate dehydrogenase accessory protein</fullName>
    </submittedName>
</protein>
<dbReference type="GO" id="GO:0006777">
    <property type="term" value="P:Mo-molybdopterin cofactor biosynthetic process"/>
    <property type="evidence" value="ECO:0007669"/>
    <property type="project" value="UniProtKB-KW"/>
</dbReference>
<dbReference type="EMBL" id="CACRST010000019">
    <property type="protein sequence ID" value="VYT19865.1"/>
    <property type="molecule type" value="Genomic_DNA"/>
</dbReference>
<dbReference type="InterPro" id="IPR016193">
    <property type="entry name" value="Cytidine_deaminase-like"/>
</dbReference>
<gene>
    <name evidence="4" type="ORF">BGLFYP119_02226</name>
</gene>
<keyword evidence="2" id="KW-0501">Molybdenum cofactor biosynthesis</keyword>
<dbReference type="RefSeq" id="WP_156354665.1">
    <property type="nucleotide sequence ID" value="NZ_CACRST010000019.1"/>
</dbReference>
<dbReference type="Gene3D" id="3.10.20.10">
    <property type="match status" value="1"/>
</dbReference>
<dbReference type="SUPFAM" id="SSF53927">
    <property type="entry name" value="Cytidine deaminase-like"/>
    <property type="match status" value="1"/>
</dbReference>
<keyword evidence="1" id="KW-0963">Cytoplasm</keyword>
<reference evidence="4" key="1">
    <citation type="submission" date="2019-11" db="EMBL/GenBank/DDBJ databases">
        <authorList>
            <person name="Feng L."/>
        </authorList>
    </citation>
    <scope>NUCLEOTIDE SEQUENCE</scope>
    <source>
        <strain evidence="4">BgluceraseaLFYP119</strain>
    </source>
</reference>
<evidence type="ECO:0000256" key="2">
    <source>
        <dbReference type="ARBA" id="ARBA00023150"/>
    </source>
</evidence>
<evidence type="ECO:0000256" key="3">
    <source>
        <dbReference type="SAM" id="MobiDB-lite"/>
    </source>
</evidence>
<evidence type="ECO:0000256" key="1">
    <source>
        <dbReference type="ARBA" id="ARBA00022490"/>
    </source>
</evidence>
<dbReference type="PANTHER" id="PTHR30592:SF1">
    <property type="entry name" value="SULFUR CARRIER PROTEIN FDHD"/>
    <property type="match status" value="1"/>
</dbReference>
<dbReference type="InterPro" id="IPR003786">
    <property type="entry name" value="FdhD"/>
</dbReference>
<dbReference type="PIRSF" id="PIRSF015626">
    <property type="entry name" value="FdhD"/>
    <property type="match status" value="1"/>
</dbReference>
<dbReference type="Gene3D" id="3.40.140.10">
    <property type="entry name" value="Cytidine Deaminase, domain 2"/>
    <property type="match status" value="1"/>
</dbReference>
<proteinExistence type="predicted"/>
<evidence type="ECO:0000313" key="4">
    <source>
        <dbReference type="EMBL" id="VYT19865.1"/>
    </source>
</evidence>
<name>A0A6N2UMN3_9FIRM</name>
<dbReference type="Pfam" id="PF02634">
    <property type="entry name" value="FdhD-NarQ"/>
    <property type="match status" value="2"/>
</dbReference>